<accession>A0AA38RR55</accession>
<dbReference type="Pfam" id="PF05347">
    <property type="entry name" value="Complex1_LYR"/>
    <property type="match status" value="1"/>
</dbReference>
<feature type="compositionally biased region" description="Basic and acidic residues" evidence="1">
    <location>
        <begin position="293"/>
        <end position="310"/>
    </location>
</feature>
<feature type="region of interest" description="Disordered" evidence="1">
    <location>
        <begin position="116"/>
        <end position="139"/>
    </location>
</feature>
<evidence type="ECO:0000313" key="3">
    <source>
        <dbReference type="EMBL" id="KAJ9138776.1"/>
    </source>
</evidence>
<comment type="caution">
    <text evidence="3">The sequence shown here is derived from an EMBL/GenBank/DDBJ whole genome shotgun (WGS) entry which is preliminary data.</text>
</comment>
<feature type="compositionally biased region" description="Pro residues" evidence="1">
    <location>
        <begin position="120"/>
        <end position="130"/>
    </location>
</feature>
<feature type="compositionally biased region" description="Basic and acidic residues" evidence="1">
    <location>
        <begin position="323"/>
        <end position="340"/>
    </location>
</feature>
<evidence type="ECO:0000313" key="4">
    <source>
        <dbReference type="Proteomes" id="UP001174691"/>
    </source>
</evidence>
<sequence length="340" mass="38282">MPSLFVASRSPRHRTACFALYKALIQQAVRVPLPDDILRAPGLEGPAHPIKHLIRKSFRRNKNDTSPRLVISALRNGYKFLDLLSAARDPSTPEYHQIHTFLKDRQTRKSHALSLRALHPHPPPPAPSSAPNPSTIPLLTRVSLPHQPPRYEPTVRPLPLSQLGGTGVRRVPVLEKANFTPFLRLTKPQPPLVSRVIRQKVVRMTKVVEGLQAMMDEAQEAAQWEDRWEEILERSGLVEDAEGSGRKKGASYLGGVKQDIYHLRGRLLGLRLDDHARGVALQKLVMEERALAEKEKKERQERKRRERLEMRTSGGGDATVGSAHHDIVDAIRGDIKEKHS</sequence>
<feature type="region of interest" description="Disordered" evidence="1">
    <location>
        <begin position="293"/>
        <end position="340"/>
    </location>
</feature>
<dbReference type="EMBL" id="JANBVN010000139">
    <property type="protein sequence ID" value="KAJ9138776.1"/>
    <property type="molecule type" value="Genomic_DNA"/>
</dbReference>
<evidence type="ECO:0000259" key="2">
    <source>
        <dbReference type="Pfam" id="PF05347"/>
    </source>
</evidence>
<dbReference type="InterPro" id="IPR008011">
    <property type="entry name" value="Complex1_LYR_dom"/>
</dbReference>
<feature type="domain" description="Complex 1 LYR protein" evidence="2">
    <location>
        <begin position="17"/>
        <end position="82"/>
    </location>
</feature>
<dbReference type="Proteomes" id="UP001174691">
    <property type="component" value="Unassembled WGS sequence"/>
</dbReference>
<dbReference type="CDD" id="cd20273">
    <property type="entry name" value="Complex1_LYR_unchar"/>
    <property type="match status" value="1"/>
</dbReference>
<reference evidence="3" key="1">
    <citation type="submission" date="2022-07" db="EMBL/GenBank/DDBJ databases">
        <title>Fungi with potential for degradation of polypropylene.</title>
        <authorList>
            <person name="Gostincar C."/>
        </authorList>
    </citation>
    <scope>NUCLEOTIDE SEQUENCE</scope>
    <source>
        <strain evidence="3">EXF-13287</strain>
    </source>
</reference>
<evidence type="ECO:0000256" key="1">
    <source>
        <dbReference type="SAM" id="MobiDB-lite"/>
    </source>
</evidence>
<name>A0AA38RR55_9PEZI</name>
<dbReference type="InterPro" id="IPR046896">
    <property type="entry name" value="Cup1-like_N"/>
</dbReference>
<organism evidence="3 4">
    <name type="scientific">Coniochaeta hoffmannii</name>
    <dbReference type="NCBI Taxonomy" id="91930"/>
    <lineage>
        <taxon>Eukaryota</taxon>
        <taxon>Fungi</taxon>
        <taxon>Dikarya</taxon>
        <taxon>Ascomycota</taxon>
        <taxon>Pezizomycotina</taxon>
        <taxon>Sordariomycetes</taxon>
        <taxon>Sordariomycetidae</taxon>
        <taxon>Coniochaetales</taxon>
        <taxon>Coniochaetaceae</taxon>
        <taxon>Coniochaeta</taxon>
    </lineage>
</organism>
<protein>
    <recommendedName>
        <fullName evidence="2">Complex 1 LYR protein domain-containing protein</fullName>
    </recommendedName>
</protein>
<proteinExistence type="predicted"/>
<dbReference type="AlphaFoldDB" id="A0AA38RR55"/>
<gene>
    <name evidence="3" type="ORF">NKR19_g7708</name>
</gene>
<keyword evidence="4" id="KW-1185">Reference proteome</keyword>